<keyword evidence="3" id="KW-1185">Reference proteome</keyword>
<name>A0ABT5UDS4_9GAMM</name>
<feature type="domain" description="Knr4/Smi1-like" evidence="1">
    <location>
        <begin position="34"/>
        <end position="191"/>
    </location>
</feature>
<evidence type="ECO:0000313" key="2">
    <source>
        <dbReference type="EMBL" id="MDE1464529.1"/>
    </source>
</evidence>
<dbReference type="InterPro" id="IPR018958">
    <property type="entry name" value="Knr4/Smi1-like_dom"/>
</dbReference>
<reference evidence="2 3" key="1">
    <citation type="submission" date="2022-11" db="EMBL/GenBank/DDBJ databases">
        <title>Spartinivicinus poritis sp. nov., isolated from scleractinian coral Porites lutea.</title>
        <authorList>
            <person name="Zhang G."/>
            <person name="Cai L."/>
            <person name="Wei Q."/>
        </authorList>
    </citation>
    <scope>NUCLEOTIDE SEQUENCE [LARGE SCALE GENOMIC DNA]</scope>
    <source>
        <strain evidence="2 3">A2-2</strain>
    </source>
</reference>
<accession>A0ABT5UDS4</accession>
<dbReference type="PANTHER" id="PTHR47432:SF1">
    <property type="entry name" value="CELL WALL ASSEMBLY REGULATOR SMI1"/>
    <property type="match status" value="1"/>
</dbReference>
<proteinExistence type="predicted"/>
<dbReference type="PANTHER" id="PTHR47432">
    <property type="entry name" value="CELL WALL ASSEMBLY REGULATOR SMI1"/>
    <property type="match status" value="1"/>
</dbReference>
<organism evidence="2 3">
    <name type="scientific">Spartinivicinus poritis</name>
    <dbReference type="NCBI Taxonomy" id="2994640"/>
    <lineage>
        <taxon>Bacteria</taxon>
        <taxon>Pseudomonadati</taxon>
        <taxon>Pseudomonadota</taxon>
        <taxon>Gammaproteobacteria</taxon>
        <taxon>Oceanospirillales</taxon>
        <taxon>Zooshikellaceae</taxon>
        <taxon>Spartinivicinus</taxon>
    </lineage>
</organism>
<evidence type="ECO:0000259" key="1">
    <source>
        <dbReference type="SMART" id="SM00860"/>
    </source>
</evidence>
<protein>
    <submittedName>
        <fullName evidence="2">SMI1/KNR4 family protein</fullName>
    </submittedName>
</protein>
<comment type="caution">
    <text evidence="2">The sequence shown here is derived from an EMBL/GenBank/DDBJ whole genome shotgun (WGS) entry which is preliminary data.</text>
</comment>
<dbReference type="InterPro" id="IPR037883">
    <property type="entry name" value="Knr4/Smi1-like_sf"/>
</dbReference>
<dbReference type="Gene3D" id="3.40.1580.10">
    <property type="entry name" value="SMI1/KNR4-like"/>
    <property type="match status" value="1"/>
</dbReference>
<evidence type="ECO:0000313" key="3">
    <source>
        <dbReference type="Proteomes" id="UP001528823"/>
    </source>
</evidence>
<gene>
    <name evidence="2" type="ORF">ORQ98_21430</name>
</gene>
<dbReference type="Pfam" id="PF09346">
    <property type="entry name" value="SMI1_KNR4"/>
    <property type="match status" value="1"/>
</dbReference>
<dbReference type="SUPFAM" id="SSF160631">
    <property type="entry name" value="SMI1/KNR4-like"/>
    <property type="match status" value="1"/>
</dbReference>
<sequence>MSKVVEAYKQLVEYYKEQAAKGFEVALETPGKSGCTQEEINELESELGYSIHKELKDFMLFDYPDKGTLSIWFLGMEAFEDEKFSAGYETELYPFPDGMISMLKSCLEVKEQFEEDIEDGLFAPEDSRLKHGYFNNKWIPIGSNILSNCLFIDLDPSNKGKIGQIILGPGEDSSAQVISDSLADFFAFILDCHQSGKDWIDTAYDNFEESEFYIEEDEGDYDCEPEMSLEEEQKILAQISSNIGISINDLIFLTEEDEDIMNIPIDTFIRRGNIILKANLESYIDENTPAISLALEPFAFPLDSMDFTRKGTKELLHIFISVSDKVIPILKKSDPVIQHFAQIIVSVCCKSCFFAGRFNEVLDFIGYVDEPTKKIVGYNLDKQKAIDASVKEKIKQLL</sequence>
<dbReference type="SMART" id="SM00860">
    <property type="entry name" value="SMI1_KNR4"/>
    <property type="match status" value="1"/>
</dbReference>
<dbReference type="EMBL" id="JAPMOU010000036">
    <property type="protein sequence ID" value="MDE1464529.1"/>
    <property type="molecule type" value="Genomic_DNA"/>
</dbReference>
<dbReference type="RefSeq" id="WP_274690855.1">
    <property type="nucleotide sequence ID" value="NZ_JAPMOU010000036.1"/>
</dbReference>
<dbReference type="InterPro" id="IPR051873">
    <property type="entry name" value="KNR4/SMI1_regulator"/>
</dbReference>
<dbReference type="Proteomes" id="UP001528823">
    <property type="component" value="Unassembled WGS sequence"/>
</dbReference>